<dbReference type="InterPro" id="IPR013187">
    <property type="entry name" value="F-box-assoc_dom_typ3"/>
</dbReference>
<dbReference type="AlphaFoldDB" id="A0A2U1NP62"/>
<gene>
    <name evidence="2" type="ORF">CTI12_AA235020</name>
</gene>
<feature type="domain" description="F-box" evidence="1">
    <location>
        <begin position="10"/>
        <end position="47"/>
    </location>
</feature>
<accession>A0A2U1NP62</accession>
<dbReference type="Pfam" id="PF08268">
    <property type="entry name" value="FBA_3"/>
    <property type="match status" value="1"/>
</dbReference>
<dbReference type="Pfam" id="PF00646">
    <property type="entry name" value="F-box"/>
    <property type="match status" value="1"/>
</dbReference>
<dbReference type="InterPro" id="IPR001810">
    <property type="entry name" value="F-box_dom"/>
</dbReference>
<name>A0A2U1NP62_ARTAN</name>
<dbReference type="InterPro" id="IPR036047">
    <property type="entry name" value="F-box-like_dom_sf"/>
</dbReference>
<proteinExistence type="predicted"/>
<dbReference type="SMART" id="SM00256">
    <property type="entry name" value="FBOX"/>
    <property type="match status" value="1"/>
</dbReference>
<dbReference type="STRING" id="35608.A0A2U1NP62"/>
<protein>
    <submittedName>
        <fullName evidence="2">F-box domain-containing protein</fullName>
    </submittedName>
</protein>
<dbReference type="PANTHER" id="PTHR31672">
    <property type="entry name" value="BNACNNG10540D PROTEIN"/>
    <property type="match status" value="1"/>
</dbReference>
<dbReference type="SUPFAM" id="SSF81383">
    <property type="entry name" value="F-box domain"/>
    <property type="match status" value="1"/>
</dbReference>
<dbReference type="Proteomes" id="UP000245207">
    <property type="component" value="Unassembled WGS sequence"/>
</dbReference>
<keyword evidence="3" id="KW-1185">Reference proteome</keyword>
<reference evidence="2 3" key="1">
    <citation type="journal article" date="2018" name="Mol. Plant">
        <title>The genome of Artemisia annua provides insight into the evolution of Asteraceae family and artemisinin biosynthesis.</title>
        <authorList>
            <person name="Shen Q."/>
            <person name="Zhang L."/>
            <person name="Liao Z."/>
            <person name="Wang S."/>
            <person name="Yan T."/>
            <person name="Shi P."/>
            <person name="Liu M."/>
            <person name="Fu X."/>
            <person name="Pan Q."/>
            <person name="Wang Y."/>
            <person name="Lv Z."/>
            <person name="Lu X."/>
            <person name="Zhang F."/>
            <person name="Jiang W."/>
            <person name="Ma Y."/>
            <person name="Chen M."/>
            <person name="Hao X."/>
            <person name="Li L."/>
            <person name="Tang Y."/>
            <person name="Lv G."/>
            <person name="Zhou Y."/>
            <person name="Sun X."/>
            <person name="Brodelius P.E."/>
            <person name="Rose J.K.C."/>
            <person name="Tang K."/>
        </authorList>
    </citation>
    <scope>NUCLEOTIDE SEQUENCE [LARGE SCALE GENOMIC DNA]</scope>
    <source>
        <strain evidence="3">cv. Huhao1</strain>
        <tissue evidence="2">Leaf</tissue>
    </source>
</reference>
<comment type="caution">
    <text evidence="2">The sequence shown here is derived from an EMBL/GenBank/DDBJ whole genome shotgun (WGS) entry which is preliminary data.</text>
</comment>
<dbReference type="PROSITE" id="PS50181">
    <property type="entry name" value="FBOX"/>
    <property type="match status" value="1"/>
</dbReference>
<evidence type="ECO:0000313" key="3">
    <source>
        <dbReference type="Proteomes" id="UP000245207"/>
    </source>
</evidence>
<dbReference type="Gene3D" id="1.20.1280.50">
    <property type="match status" value="1"/>
</dbReference>
<evidence type="ECO:0000259" key="1">
    <source>
        <dbReference type="PROSITE" id="PS50181"/>
    </source>
</evidence>
<evidence type="ECO:0000313" key="2">
    <source>
        <dbReference type="EMBL" id="PWA75299.1"/>
    </source>
</evidence>
<dbReference type="InterPro" id="IPR050796">
    <property type="entry name" value="SCF_F-box_component"/>
</dbReference>
<organism evidence="2 3">
    <name type="scientific">Artemisia annua</name>
    <name type="common">Sweet wormwood</name>
    <dbReference type="NCBI Taxonomy" id="35608"/>
    <lineage>
        <taxon>Eukaryota</taxon>
        <taxon>Viridiplantae</taxon>
        <taxon>Streptophyta</taxon>
        <taxon>Embryophyta</taxon>
        <taxon>Tracheophyta</taxon>
        <taxon>Spermatophyta</taxon>
        <taxon>Magnoliopsida</taxon>
        <taxon>eudicotyledons</taxon>
        <taxon>Gunneridae</taxon>
        <taxon>Pentapetalae</taxon>
        <taxon>asterids</taxon>
        <taxon>campanulids</taxon>
        <taxon>Asterales</taxon>
        <taxon>Asteraceae</taxon>
        <taxon>Asteroideae</taxon>
        <taxon>Anthemideae</taxon>
        <taxon>Artemisiinae</taxon>
        <taxon>Artemisia</taxon>
    </lineage>
</organism>
<dbReference type="PANTHER" id="PTHR31672:SF13">
    <property type="entry name" value="F-BOX PROTEIN CPR30-LIKE"/>
    <property type="match status" value="1"/>
</dbReference>
<dbReference type="OrthoDB" id="1924677at2759"/>
<sequence>MPKKLPRCENSSLEDLPDDVVLDILSRLPVKSMAYSKCVCKNWRNLVLKCWSPECLLIYCYECVDIGTHPGTLKLTEIEGKHNQNRLLRDPFMGIRIADLFPGSLVFVVGSVNGLICLWKLGDDGDEGDNTCICNPITKEYMILPKQRFSVESYMDLSCGFGVSLAGEHKVIRILCQSKTLKVEVYTLGTTNGEVWKYLTTLS</sequence>
<dbReference type="EMBL" id="PKPP01002432">
    <property type="protein sequence ID" value="PWA75299.1"/>
    <property type="molecule type" value="Genomic_DNA"/>
</dbReference>